<feature type="active site" evidence="3">
    <location>
        <position position="50"/>
    </location>
</feature>
<dbReference type="EMBL" id="CP092873">
    <property type="protein sequence ID" value="UYV74508.1"/>
    <property type="molecule type" value="Genomic_DNA"/>
</dbReference>
<evidence type="ECO:0000313" key="6">
    <source>
        <dbReference type="EMBL" id="UYV74508.1"/>
    </source>
</evidence>
<feature type="domain" description="Peptidase M12A" evidence="5">
    <location>
        <begin position="1"/>
        <end position="166"/>
    </location>
</feature>
<evidence type="ECO:0000259" key="5">
    <source>
        <dbReference type="PROSITE" id="PS51864"/>
    </source>
</evidence>
<keyword evidence="3 4" id="KW-0479">Metal-binding</keyword>
<keyword evidence="3 4" id="KW-0378">Hydrolase</keyword>
<evidence type="ECO:0000313" key="7">
    <source>
        <dbReference type="Proteomes" id="UP001235939"/>
    </source>
</evidence>
<dbReference type="Pfam" id="PF01400">
    <property type="entry name" value="Astacin"/>
    <property type="match status" value="1"/>
</dbReference>
<dbReference type="InterPro" id="IPR006026">
    <property type="entry name" value="Peptidase_Metallo"/>
</dbReference>
<dbReference type="PRINTS" id="PR00480">
    <property type="entry name" value="ASTACIN"/>
</dbReference>
<feature type="binding site" evidence="3">
    <location>
        <position position="49"/>
    </location>
    <ligand>
        <name>Zn(2+)</name>
        <dbReference type="ChEBI" id="CHEBI:29105"/>
        <note>catalytic</note>
    </ligand>
</feature>
<comment type="subunit">
    <text evidence="1">Monomer.</text>
</comment>
<name>A0ABY6L055_9ARAC</name>
<feature type="binding site" evidence="3">
    <location>
        <position position="59"/>
    </location>
    <ligand>
        <name>Zn(2+)</name>
        <dbReference type="ChEBI" id="CHEBI:29105"/>
        <note>catalytic</note>
    </ligand>
</feature>
<dbReference type="PROSITE" id="PS51864">
    <property type="entry name" value="ASTACIN"/>
    <property type="match status" value="1"/>
</dbReference>
<feature type="binding site" evidence="3">
    <location>
        <position position="53"/>
    </location>
    <ligand>
        <name>Zn(2+)</name>
        <dbReference type="ChEBI" id="CHEBI:29105"/>
        <note>catalytic</note>
    </ligand>
</feature>
<keyword evidence="7" id="KW-1185">Reference proteome</keyword>
<evidence type="ECO:0000256" key="3">
    <source>
        <dbReference type="PROSITE-ProRule" id="PRU01211"/>
    </source>
</evidence>
<evidence type="ECO:0000256" key="1">
    <source>
        <dbReference type="ARBA" id="ARBA00011245"/>
    </source>
</evidence>
<protein>
    <recommendedName>
        <fullName evidence="4">Metalloendopeptidase</fullName>
        <ecNumber evidence="4">3.4.24.-</ecNumber>
    </recommendedName>
</protein>
<dbReference type="EC" id="3.4.24.-" evidence="4"/>
<keyword evidence="3 4" id="KW-0645">Protease</keyword>
<reference evidence="6 7" key="1">
    <citation type="submission" date="2022-01" db="EMBL/GenBank/DDBJ databases">
        <title>A chromosomal length assembly of Cordylochernes scorpioides.</title>
        <authorList>
            <person name="Zeh D."/>
            <person name="Zeh J."/>
        </authorList>
    </citation>
    <scope>NUCLEOTIDE SEQUENCE [LARGE SCALE GENOMIC DNA]</scope>
    <source>
        <strain evidence="6">IN4F17</strain>
        <tissue evidence="6">Whole Body</tissue>
    </source>
</reference>
<comment type="function">
    <text evidence="2">Zinc metalloprotease. Provoques deadhesion of endothelial cells from cell cultures, and also degradation of fibronectin, fibrinogen and gelatin in vitro. Its role in the venom is not fully understood but it might act as a spreading factor that facilitates diffusion of other venom toxins. Alternatively, it might be involved in the proteolytic processing of other venom toxins or it might play a role in extra-oral digestion of prey.</text>
</comment>
<dbReference type="PANTHER" id="PTHR10127:SF883">
    <property type="entry name" value="ZINC METALLOPROTEINASE NAS-8"/>
    <property type="match status" value="1"/>
</dbReference>
<dbReference type="Proteomes" id="UP001235939">
    <property type="component" value="Chromosome 11"/>
</dbReference>
<dbReference type="InterPro" id="IPR001506">
    <property type="entry name" value="Peptidase_M12A"/>
</dbReference>
<dbReference type="PANTHER" id="PTHR10127">
    <property type="entry name" value="DISCOIDIN, CUB, EGF, LAMININ , AND ZINC METALLOPROTEASE DOMAIN CONTAINING"/>
    <property type="match status" value="1"/>
</dbReference>
<comment type="cofactor">
    <cofactor evidence="3 4">
        <name>Zn(2+)</name>
        <dbReference type="ChEBI" id="CHEBI:29105"/>
    </cofactor>
    <text evidence="3 4">Binds 1 zinc ion per subunit.</text>
</comment>
<proteinExistence type="predicted"/>
<evidence type="ECO:0000256" key="2">
    <source>
        <dbReference type="ARBA" id="ARBA00025529"/>
    </source>
</evidence>
<dbReference type="InterPro" id="IPR024079">
    <property type="entry name" value="MetalloPept_cat_dom_sf"/>
</dbReference>
<comment type="caution">
    <text evidence="3">Lacks conserved residue(s) required for the propagation of feature annotation.</text>
</comment>
<organism evidence="6 7">
    <name type="scientific">Cordylochernes scorpioides</name>
    <dbReference type="NCBI Taxonomy" id="51811"/>
    <lineage>
        <taxon>Eukaryota</taxon>
        <taxon>Metazoa</taxon>
        <taxon>Ecdysozoa</taxon>
        <taxon>Arthropoda</taxon>
        <taxon>Chelicerata</taxon>
        <taxon>Arachnida</taxon>
        <taxon>Pseudoscorpiones</taxon>
        <taxon>Cheliferoidea</taxon>
        <taxon>Chernetidae</taxon>
        <taxon>Cordylochernes</taxon>
    </lineage>
</organism>
<keyword evidence="3 4" id="KW-0862">Zinc</keyword>
<accession>A0ABY6L055</accession>
<dbReference type="SMART" id="SM00235">
    <property type="entry name" value="ZnMc"/>
    <property type="match status" value="1"/>
</dbReference>
<dbReference type="Gene3D" id="3.40.390.10">
    <property type="entry name" value="Collagenase (Catalytic Domain)"/>
    <property type="match status" value="1"/>
</dbReference>
<keyword evidence="3 4" id="KW-0482">Metalloprotease</keyword>
<sequence length="169" mass="19656">MMPRRRPEDQDYVAFVRSEATCNSMVGHVGGRQEIKLAEPCNNPSSITHEINHAIGFFHEHERSDRDDHIKVIKKNIQPDMEDTTWRCVCAGKEDQFSKLKKDENLILDKFDLNSLMLYDSIYFSKDKENGLRTLETVDGNNIEKPPDLKLSKSDIKRINILYRCRSVE</sequence>
<evidence type="ECO:0000256" key="4">
    <source>
        <dbReference type="RuleBase" id="RU361183"/>
    </source>
</evidence>
<dbReference type="SUPFAM" id="SSF55486">
    <property type="entry name" value="Metalloproteases ('zincins'), catalytic domain"/>
    <property type="match status" value="1"/>
</dbReference>
<gene>
    <name evidence="6" type="ORF">LAZ67_11003725</name>
</gene>